<reference evidence="2 3" key="1">
    <citation type="journal article" date="2018" name="Biotechnol. Biofuels">
        <title>Integrative visual omics of the white-rot fungus Polyporus brumalis exposes the biotechnological potential of its oxidative enzymes for delignifying raw plant biomass.</title>
        <authorList>
            <person name="Miyauchi S."/>
            <person name="Rancon A."/>
            <person name="Drula E."/>
            <person name="Hage H."/>
            <person name="Chaduli D."/>
            <person name="Favel A."/>
            <person name="Grisel S."/>
            <person name="Henrissat B."/>
            <person name="Herpoel-Gimbert I."/>
            <person name="Ruiz-Duenas F.J."/>
            <person name="Chevret D."/>
            <person name="Hainaut M."/>
            <person name="Lin J."/>
            <person name="Wang M."/>
            <person name="Pangilinan J."/>
            <person name="Lipzen A."/>
            <person name="Lesage-Meessen L."/>
            <person name="Navarro D."/>
            <person name="Riley R."/>
            <person name="Grigoriev I.V."/>
            <person name="Zhou S."/>
            <person name="Raouche S."/>
            <person name="Rosso M.N."/>
        </authorList>
    </citation>
    <scope>NUCLEOTIDE SEQUENCE [LARGE SCALE GENOMIC DNA]</scope>
    <source>
        <strain evidence="2 3">BRFM 1820</strain>
    </source>
</reference>
<evidence type="ECO:0000256" key="1">
    <source>
        <dbReference type="SAM" id="Phobius"/>
    </source>
</evidence>
<organism evidence="2 3">
    <name type="scientific">Lentinus brumalis</name>
    <dbReference type="NCBI Taxonomy" id="2498619"/>
    <lineage>
        <taxon>Eukaryota</taxon>
        <taxon>Fungi</taxon>
        <taxon>Dikarya</taxon>
        <taxon>Basidiomycota</taxon>
        <taxon>Agaricomycotina</taxon>
        <taxon>Agaricomycetes</taxon>
        <taxon>Polyporales</taxon>
        <taxon>Polyporaceae</taxon>
        <taxon>Lentinus</taxon>
    </lineage>
</organism>
<keyword evidence="1" id="KW-1133">Transmembrane helix</keyword>
<gene>
    <name evidence="2" type="ORF">OH76DRAFT_1409167</name>
</gene>
<keyword evidence="3" id="KW-1185">Reference proteome</keyword>
<feature type="transmembrane region" description="Helical" evidence="1">
    <location>
        <begin position="405"/>
        <end position="422"/>
    </location>
</feature>
<evidence type="ECO:0000313" key="2">
    <source>
        <dbReference type="EMBL" id="RDX44440.1"/>
    </source>
</evidence>
<proteinExistence type="predicted"/>
<dbReference type="EMBL" id="KZ857450">
    <property type="protein sequence ID" value="RDX44440.1"/>
    <property type="molecule type" value="Genomic_DNA"/>
</dbReference>
<dbReference type="Proteomes" id="UP000256964">
    <property type="component" value="Unassembled WGS sequence"/>
</dbReference>
<dbReference type="OrthoDB" id="2674421at2759"/>
<accession>A0A371CW01</accession>
<keyword evidence="1" id="KW-0472">Membrane</keyword>
<evidence type="ECO:0000313" key="3">
    <source>
        <dbReference type="Proteomes" id="UP000256964"/>
    </source>
</evidence>
<feature type="transmembrane region" description="Helical" evidence="1">
    <location>
        <begin position="434"/>
        <end position="456"/>
    </location>
</feature>
<name>A0A371CW01_9APHY</name>
<keyword evidence="1" id="KW-0812">Transmembrane</keyword>
<dbReference type="AlphaFoldDB" id="A0A371CW01"/>
<sequence>MQPEAETTVPPVPKSLIATIPSWSSRYDQTGSRCKPAQWVVRPGISQSQPRYLPPTWNSYIQPEGQLYFASDATPRTVTDVNFHDDVKQEKVVRFAELVCKVAEARNIVLPETSELYLEPAKTEDSAYYYFVDHATQTVFWLDEHNSESFGLDDVVSETQSAFLLEYQYWYHIQCFPSHRAHHLSLRLDELIPVFLHGECDQRTSPTSTFPYAAKQCKEFLRLLQYAKENPYSPFNVCFVARLWSILANHRHFTFYGQPLARLDRTQIVVDHPERKRGLVFAAASHLLLGVPESYGGRLEECWIDNVAIDYVWTDFLARTRGEWRESLIMSFGLSLFNALLLLIPGTSELLAIASLLCCAVATLSSLALGSRPYPVIVEAAASFLAESMADCHATNALAFALPRAFFLWATGLTVAQALVWLERMISERVPLEREISLCIFVALALTVVLLACIPWRRCRAAVSRAIRALWRRARSDSQSAPEICEKV</sequence>
<protein>
    <recommendedName>
        <fullName evidence="4">WW domain-containing protein</fullName>
    </recommendedName>
</protein>
<evidence type="ECO:0008006" key="4">
    <source>
        <dbReference type="Google" id="ProtNLM"/>
    </source>
</evidence>
<feature type="transmembrane region" description="Helical" evidence="1">
    <location>
        <begin position="350"/>
        <end position="369"/>
    </location>
</feature>